<accession>A0AAD7PZK7</accession>
<dbReference type="PANTHER" id="PTHR31172">
    <property type="entry name" value="STOMATAL CLOSURE-RELATED ACTIN-BINDING PROTEIN 1"/>
    <property type="match status" value="1"/>
</dbReference>
<dbReference type="AlphaFoldDB" id="A0AAD7PZK7"/>
<dbReference type="KEGG" id="qsa:O6P43_010028"/>
<feature type="domain" description="Stomatal closure-related actin-binding protein Ig" evidence="1">
    <location>
        <begin position="13"/>
        <end position="109"/>
    </location>
</feature>
<dbReference type="Gene3D" id="2.60.40.2700">
    <property type="match status" value="1"/>
</dbReference>
<dbReference type="PANTHER" id="PTHR31172:SF7">
    <property type="entry name" value="STOMATAL CLOSURE-RELATED ACTIN-BINDING PROTEIN 3"/>
    <property type="match status" value="1"/>
</dbReference>
<dbReference type="InterPro" id="IPR032015">
    <property type="entry name" value="SCAB-Ig"/>
</dbReference>
<reference evidence="3" key="1">
    <citation type="journal article" date="2023" name="Science">
        <title>Elucidation of the pathway for biosynthesis of saponin adjuvants from the soapbark tree.</title>
        <authorList>
            <person name="Reed J."/>
            <person name="Orme A."/>
            <person name="El-Demerdash A."/>
            <person name="Owen C."/>
            <person name="Martin L.B.B."/>
            <person name="Misra R.C."/>
            <person name="Kikuchi S."/>
            <person name="Rejzek M."/>
            <person name="Martin A.C."/>
            <person name="Harkess A."/>
            <person name="Leebens-Mack J."/>
            <person name="Louveau T."/>
            <person name="Stephenson M.J."/>
            <person name="Osbourn A."/>
        </authorList>
    </citation>
    <scope>NUCLEOTIDE SEQUENCE</scope>
    <source>
        <strain evidence="3">S10</strain>
    </source>
</reference>
<evidence type="ECO:0000313" key="3">
    <source>
        <dbReference type="EMBL" id="KAJ7972087.1"/>
    </source>
</evidence>
<dbReference type="GO" id="GO:0007015">
    <property type="term" value="P:actin filament organization"/>
    <property type="evidence" value="ECO:0007669"/>
    <property type="project" value="InterPro"/>
</dbReference>
<dbReference type="Pfam" id="PF17684">
    <property type="entry name" value="SCAB-PH"/>
    <property type="match status" value="1"/>
</dbReference>
<feature type="domain" description="Stomatal closure-related actin-binding protein PH" evidence="2">
    <location>
        <begin position="113"/>
        <end position="220"/>
    </location>
</feature>
<dbReference type="Pfam" id="PF16709">
    <property type="entry name" value="SCAB-Ig"/>
    <property type="match status" value="1"/>
</dbReference>
<comment type="caution">
    <text evidence="3">The sequence shown here is derived from an EMBL/GenBank/DDBJ whole genome shotgun (WGS) entry which is preliminary data.</text>
</comment>
<dbReference type="InterPro" id="IPR039640">
    <property type="entry name" value="SCAB"/>
</dbReference>
<organism evidence="3 4">
    <name type="scientific">Quillaja saponaria</name>
    <name type="common">Soap bark tree</name>
    <dbReference type="NCBI Taxonomy" id="32244"/>
    <lineage>
        <taxon>Eukaryota</taxon>
        <taxon>Viridiplantae</taxon>
        <taxon>Streptophyta</taxon>
        <taxon>Embryophyta</taxon>
        <taxon>Tracheophyta</taxon>
        <taxon>Spermatophyta</taxon>
        <taxon>Magnoliopsida</taxon>
        <taxon>eudicotyledons</taxon>
        <taxon>Gunneridae</taxon>
        <taxon>Pentapetalae</taxon>
        <taxon>rosids</taxon>
        <taxon>fabids</taxon>
        <taxon>Fabales</taxon>
        <taxon>Quillajaceae</taxon>
        <taxon>Quillaja</taxon>
    </lineage>
</organism>
<dbReference type="GO" id="GO:0003779">
    <property type="term" value="F:actin binding"/>
    <property type="evidence" value="ECO:0007669"/>
    <property type="project" value="InterPro"/>
</dbReference>
<keyword evidence="4" id="KW-1185">Reference proteome</keyword>
<name>A0AAD7PZK7_QUISA</name>
<sequence>MSKRDEENKYYLYMLDGSENLGSCLRLQPCSNEAPDLSKCSFQWFCLSSEGSCRETISSADRSTYAPEPFDVGRVLQANIVCNGQKVTVTTAGPIEPVAGLRSHVQTLLQKSNMEFNVVISQVNGQDHQSHSVHAFHWGKMRLKLCRGWITKSREIYSPSMQLCGVRGNANNAAKALFWQARKGLSFVLTFESERERNAAIMIARKYALDCSVVLAGPDDLV</sequence>
<proteinExistence type="predicted"/>
<protein>
    <submittedName>
        <fullName evidence="3">Stomatal closure-related actin-binding protein 1</fullName>
    </submittedName>
</protein>
<evidence type="ECO:0000259" key="1">
    <source>
        <dbReference type="Pfam" id="PF16709"/>
    </source>
</evidence>
<dbReference type="Gene3D" id="2.30.29.140">
    <property type="match status" value="1"/>
</dbReference>
<dbReference type="EMBL" id="JARAOO010000004">
    <property type="protein sequence ID" value="KAJ7972087.1"/>
    <property type="molecule type" value="Genomic_DNA"/>
</dbReference>
<evidence type="ECO:0000313" key="4">
    <source>
        <dbReference type="Proteomes" id="UP001163823"/>
    </source>
</evidence>
<dbReference type="GO" id="GO:0010119">
    <property type="term" value="P:regulation of stomatal movement"/>
    <property type="evidence" value="ECO:0007669"/>
    <property type="project" value="InterPro"/>
</dbReference>
<dbReference type="Proteomes" id="UP001163823">
    <property type="component" value="Chromosome 4"/>
</dbReference>
<gene>
    <name evidence="3" type="ORF">O6P43_010028</name>
</gene>
<dbReference type="InterPro" id="IPR041144">
    <property type="entry name" value="SCAB-PH"/>
</dbReference>
<evidence type="ECO:0000259" key="2">
    <source>
        <dbReference type="Pfam" id="PF17684"/>
    </source>
</evidence>